<reference evidence="4 5" key="1">
    <citation type="submission" date="2024-08" db="EMBL/GenBank/DDBJ databases">
        <authorList>
            <person name="Lu H."/>
        </authorList>
    </citation>
    <scope>NUCLEOTIDE SEQUENCE [LARGE SCALE GENOMIC DNA]</scope>
    <source>
        <strain evidence="4 5">LKC17W</strain>
    </source>
</reference>
<accession>A0ABW7FGN9</accession>
<dbReference type="InterPro" id="IPR035251">
    <property type="entry name" value="ShlB_POTRA"/>
</dbReference>
<dbReference type="InterPro" id="IPR005565">
    <property type="entry name" value="Hemolysn_activator_HlyB_C"/>
</dbReference>
<keyword evidence="1" id="KW-0175">Coiled coil</keyword>
<name>A0ABW7FGN9_9BURK</name>
<evidence type="ECO:0000313" key="4">
    <source>
        <dbReference type="EMBL" id="MFG6440232.1"/>
    </source>
</evidence>
<evidence type="ECO:0000256" key="1">
    <source>
        <dbReference type="SAM" id="Coils"/>
    </source>
</evidence>
<comment type="caution">
    <text evidence="4">The sequence shown here is derived from an EMBL/GenBank/DDBJ whole genome shotgun (WGS) entry which is preliminary data.</text>
</comment>
<organism evidence="4 5">
    <name type="scientific">Pelomonas margarita</name>
    <dbReference type="NCBI Taxonomy" id="3299031"/>
    <lineage>
        <taxon>Bacteria</taxon>
        <taxon>Pseudomonadati</taxon>
        <taxon>Pseudomonadota</taxon>
        <taxon>Betaproteobacteria</taxon>
        <taxon>Burkholderiales</taxon>
        <taxon>Sphaerotilaceae</taxon>
        <taxon>Roseateles</taxon>
    </lineage>
</organism>
<protein>
    <submittedName>
        <fullName evidence="4">ShlB/FhaC/HecB family hemolysin secretion/activation protein</fullName>
    </submittedName>
</protein>
<evidence type="ECO:0000259" key="3">
    <source>
        <dbReference type="Pfam" id="PF17287"/>
    </source>
</evidence>
<evidence type="ECO:0000313" key="5">
    <source>
        <dbReference type="Proteomes" id="UP001606301"/>
    </source>
</evidence>
<feature type="coiled-coil region" evidence="1">
    <location>
        <begin position="12"/>
        <end position="39"/>
    </location>
</feature>
<dbReference type="PANTHER" id="PTHR34597">
    <property type="entry name" value="SLR1661 PROTEIN"/>
    <property type="match status" value="1"/>
</dbReference>
<feature type="domain" description="Haemolysin activator HlyB C-terminal" evidence="2">
    <location>
        <begin position="39"/>
        <end position="160"/>
    </location>
</feature>
<sequence>MHAGEVLNLRDIEQSLENLARLSSQAAQMQIEAAEAADESVLVMAAPGGRRWRLSVGADNAGTREFGRLQGSLSFVLDAPLGLADQLTAYVSSNLQGGGGPMQRTGMLGYTLPWGYHLFSLNGTRSEHSRPIQGLSTTFSENGHDAGWQARWQWTAFRSAGALGRVAGCE</sequence>
<dbReference type="EMBL" id="JBIGHW010000002">
    <property type="protein sequence ID" value="MFG6440232.1"/>
    <property type="molecule type" value="Genomic_DNA"/>
</dbReference>
<dbReference type="Pfam" id="PF03865">
    <property type="entry name" value="ShlB"/>
    <property type="match status" value="1"/>
</dbReference>
<keyword evidence="5" id="KW-1185">Reference proteome</keyword>
<evidence type="ECO:0000259" key="2">
    <source>
        <dbReference type="Pfam" id="PF03865"/>
    </source>
</evidence>
<dbReference type="RefSeq" id="WP_394396238.1">
    <property type="nucleotide sequence ID" value="NZ_JBIGHW010000002.1"/>
</dbReference>
<proteinExistence type="predicted"/>
<gene>
    <name evidence="4" type="ORF">ACG0Z3_05995</name>
</gene>
<dbReference type="InterPro" id="IPR051544">
    <property type="entry name" value="TPS_OM_transporter"/>
</dbReference>
<dbReference type="Proteomes" id="UP001606301">
    <property type="component" value="Unassembled WGS sequence"/>
</dbReference>
<dbReference type="Gene3D" id="2.40.160.50">
    <property type="entry name" value="membrane protein fhac: a member of the omp85/tpsb transporter family"/>
    <property type="match status" value="1"/>
</dbReference>
<dbReference type="PANTHER" id="PTHR34597:SF3">
    <property type="entry name" value="OUTER MEMBRANE TRANSPORTER CDIB"/>
    <property type="match status" value="1"/>
</dbReference>
<feature type="domain" description="ShlB POTRA" evidence="3">
    <location>
        <begin position="2"/>
        <end position="32"/>
    </location>
</feature>
<dbReference type="Pfam" id="PF17287">
    <property type="entry name" value="POTRA_3"/>
    <property type="match status" value="1"/>
</dbReference>